<feature type="region of interest" description="Disordered" evidence="1">
    <location>
        <begin position="117"/>
        <end position="144"/>
    </location>
</feature>
<protein>
    <submittedName>
        <fullName evidence="2">Uncharacterized protein</fullName>
    </submittedName>
</protein>
<name>A0AAE1R2U3_9SOLA</name>
<sequence>MECSIIAQENEDGIDKILEELCEAAPTPALSEDNKSKKKKGGKEEDDIDIILVEIGEGQAKFAPTPQEKKGQLCDDAAEKEEVVEEGFMESVATKKKKKTKEKENKKKAVAAASIMEEETKNDTKGKLVDKKQSKQVREMRDEVLIGRKKGTECEEENYEIAKQGGGGRGKSKKKNRVVIDDDEYSFGTELSEELTIQDETVV</sequence>
<keyword evidence="3" id="KW-1185">Reference proteome</keyword>
<comment type="caution">
    <text evidence="2">The sequence shown here is derived from an EMBL/GenBank/DDBJ whole genome shotgun (WGS) entry which is preliminary data.</text>
</comment>
<evidence type="ECO:0000313" key="3">
    <source>
        <dbReference type="Proteomes" id="UP001291623"/>
    </source>
</evidence>
<dbReference type="AlphaFoldDB" id="A0AAE1R2U3"/>
<feature type="region of interest" description="Disordered" evidence="1">
    <location>
        <begin position="25"/>
        <end position="44"/>
    </location>
</feature>
<accession>A0AAE1R2U3</accession>
<reference evidence="2" key="1">
    <citation type="submission" date="2023-12" db="EMBL/GenBank/DDBJ databases">
        <title>Genome assembly of Anisodus tanguticus.</title>
        <authorList>
            <person name="Wang Y.-J."/>
        </authorList>
    </citation>
    <scope>NUCLEOTIDE SEQUENCE</scope>
    <source>
        <strain evidence="2">KB-2021</strain>
        <tissue evidence="2">Leaf</tissue>
    </source>
</reference>
<evidence type="ECO:0000313" key="2">
    <source>
        <dbReference type="EMBL" id="KAK4343684.1"/>
    </source>
</evidence>
<evidence type="ECO:0000256" key="1">
    <source>
        <dbReference type="SAM" id="MobiDB-lite"/>
    </source>
</evidence>
<dbReference type="Proteomes" id="UP001291623">
    <property type="component" value="Unassembled WGS sequence"/>
</dbReference>
<gene>
    <name evidence="2" type="ORF">RND71_036778</name>
</gene>
<dbReference type="EMBL" id="JAVYJV010000020">
    <property type="protein sequence ID" value="KAK4343684.1"/>
    <property type="molecule type" value="Genomic_DNA"/>
</dbReference>
<organism evidence="2 3">
    <name type="scientific">Anisodus tanguticus</name>
    <dbReference type="NCBI Taxonomy" id="243964"/>
    <lineage>
        <taxon>Eukaryota</taxon>
        <taxon>Viridiplantae</taxon>
        <taxon>Streptophyta</taxon>
        <taxon>Embryophyta</taxon>
        <taxon>Tracheophyta</taxon>
        <taxon>Spermatophyta</taxon>
        <taxon>Magnoliopsida</taxon>
        <taxon>eudicotyledons</taxon>
        <taxon>Gunneridae</taxon>
        <taxon>Pentapetalae</taxon>
        <taxon>asterids</taxon>
        <taxon>lamiids</taxon>
        <taxon>Solanales</taxon>
        <taxon>Solanaceae</taxon>
        <taxon>Solanoideae</taxon>
        <taxon>Hyoscyameae</taxon>
        <taxon>Anisodus</taxon>
    </lineage>
</organism>
<proteinExistence type="predicted"/>
<feature type="compositionally biased region" description="Basic and acidic residues" evidence="1">
    <location>
        <begin position="118"/>
        <end position="144"/>
    </location>
</feature>